<dbReference type="EMBL" id="PJRS01000004">
    <property type="protein sequence ID" value="PLR28832.1"/>
    <property type="molecule type" value="Genomic_DNA"/>
</dbReference>
<evidence type="ECO:0000256" key="3">
    <source>
        <dbReference type="ARBA" id="ARBA00023237"/>
    </source>
</evidence>
<feature type="domain" description="TonB-dependent receptor-like beta-barrel" evidence="6">
    <location>
        <begin position="334"/>
        <end position="852"/>
    </location>
</feature>
<keyword evidence="8" id="KW-0675">Receptor</keyword>
<sequence length="887" mass="97622">MNMLFRPLSGLLLATSALVAPQIAMAQTTPAAQPQPGAAETPAPRQFAALDPEDAPVAVEEVLVLGRNIPEPMRTTSEVASFLTQEDLKRAGDGTAAEALTRVSGLSLVSGRFVYVRGLGERYSSALLNGSPLPSPEPLQRVVPLDLFPSAILAGATVQKSFSPNYPGEFGGGVIDLQTVAIPDEAFFEVEIGGGGNTETTLNKGLTYYGSDTDFLGYDDGTRKKPPELREALATGKRINSSNFTTAQLVRIGSSLVNAPLNLIQTKNKIPGNFSADVSAGRSFELPSGARLGVVAIGGFENSWRSREGVQQQGLEQNGVLEPRTSYNFKNTSNNVTVNGLVGLGLEWGDHQVRWTNLYVHNTTKSARQRAGEDYAAGQEVLDSYTEWFERNLYDTQLSGKHEFGAWNFDWRGSYAKSERDAPYEKFIRYRLENGVYYHSASQEQNSTSFSTLDDTMASAGFDVGYTLPLSSGRDAKFSGGYAYLDNERDAERRDFRYQGGAIPLAIQRERVDFLLSDYNLAQGYLTFTEITGGDGAAAYEAGLKVHAGYVQVDAEFLPRLRTSFGLRVEDAEQTVQVVDLFGGAPATPTALEETYVLPAATLTYNFAEDMQLRLGTSKTIARPQFRELAPQQYFDPDTDRLFIGNPYLTDTELLNLDARVEWYFAANQYLSGGLFYKDLDRPVESVVSEQGSTIVQTYVNAPKASLYGFELDFKKLFDSPFEGAFFGSKRWLVGANYTFSDSQVKVGEDDLVYPLAGAGAPRRALDYVKDGSQLQGLSKHLANIQFGWEDEENRSQATILATYVSKRISARGRPDQPDLVQEPGVTVDFTYRKAFDVRDRELEFTFKARNLLGEDFEEYQVLGGGRVDANTYDLGQTFSVSLSTRF</sequence>
<dbReference type="Pfam" id="PF00593">
    <property type="entry name" value="TonB_dep_Rec_b-barrel"/>
    <property type="match status" value="1"/>
</dbReference>
<keyword evidence="5" id="KW-0732">Signal</keyword>
<dbReference type="AlphaFoldDB" id="A0A2N5DS02"/>
<evidence type="ECO:0000256" key="5">
    <source>
        <dbReference type="SAM" id="SignalP"/>
    </source>
</evidence>
<evidence type="ECO:0000259" key="6">
    <source>
        <dbReference type="Pfam" id="PF00593"/>
    </source>
</evidence>
<dbReference type="Pfam" id="PF07715">
    <property type="entry name" value="Plug"/>
    <property type="match status" value="1"/>
</dbReference>
<accession>A0A2N5DS02</accession>
<reference evidence="8 9" key="1">
    <citation type="submission" date="2017-12" db="EMBL/GenBank/DDBJ databases">
        <title>The genome sequence of Caulobacter sp. 410.</title>
        <authorList>
            <person name="Gao J."/>
            <person name="Mao X."/>
            <person name="Sun J."/>
        </authorList>
    </citation>
    <scope>NUCLEOTIDE SEQUENCE [LARGE SCALE GENOMIC DNA]</scope>
    <source>
        <strain evidence="8 9">410</strain>
    </source>
</reference>
<dbReference type="OrthoDB" id="9768470at2"/>
<feature type="domain" description="TonB-dependent receptor plug" evidence="7">
    <location>
        <begin position="74"/>
        <end position="174"/>
    </location>
</feature>
<evidence type="ECO:0000313" key="8">
    <source>
        <dbReference type="EMBL" id="PLR28832.1"/>
    </source>
</evidence>
<comment type="similarity">
    <text evidence="4">Belongs to the TonB-dependent receptor family.</text>
</comment>
<dbReference type="InterPro" id="IPR012910">
    <property type="entry name" value="Plug_dom"/>
</dbReference>
<dbReference type="Proteomes" id="UP000234479">
    <property type="component" value="Unassembled WGS sequence"/>
</dbReference>
<name>A0A2N5DS02_9CAUL</name>
<keyword evidence="3" id="KW-0998">Cell outer membrane</keyword>
<evidence type="ECO:0000256" key="1">
    <source>
        <dbReference type="ARBA" id="ARBA00004442"/>
    </source>
</evidence>
<dbReference type="PANTHER" id="PTHR40980:SF5">
    <property type="entry name" value="TONB-DEPENDENT RECEPTOR"/>
    <property type="match status" value="1"/>
</dbReference>
<evidence type="ECO:0000256" key="2">
    <source>
        <dbReference type="ARBA" id="ARBA00023136"/>
    </source>
</evidence>
<dbReference type="Gene3D" id="2.40.170.20">
    <property type="entry name" value="TonB-dependent receptor, beta-barrel domain"/>
    <property type="match status" value="1"/>
</dbReference>
<evidence type="ECO:0000259" key="7">
    <source>
        <dbReference type="Pfam" id="PF07715"/>
    </source>
</evidence>
<dbReference type="Gene3D" id="2.170.130.10">
    <property type="entry name" value="TonB-dependent receptor, plug domain"/>
    <property type="match status" value="1"/>
</dbReference>
<feature type="signal peptide" evidence="5">
    <location>
        <begin position="1"/>
        <end position="26"/>
    </location>
</feature>
<dbReference type="InterPro" id="IPR036942">
    <property type="entry name" value="Beta-barrel_TonB_sf"/>
</dbReference>
<dbReference type="InterPro" id="IPR037066">
    <property type="entry name" value="Plug_dom_sf"/>
</dbReference>
<proteinExistence type="inferred from homology"/>
<dbReference type="InterPro" id="IPR000531">
    <property type="entry name" value="Beta-barrel_TonB"/>
</dbReference>
<dbReference type="PANTHER" id="PTHR40980">
    <property type="entry name" value="PLUG DOMAIN-CONTAINING PROTEIN"/>
    <property type="match status" value="1"/>
</dbReference>
<keyword evidence="9" id="KW-1185">Reference proteome</keyword>
<organism evidence="8 9">
    <name type="scientific">Caulobacter zeae</name>
    <dbReference type="NCBI Taxonomy" id="2055137"/>
    <lineage>
        <taxon>Bacteria</taxon>
        <taxon>Pseudomonadati</taxon>
        <taxon>Pseudomonadota</taxon>
        <taxon>Alphaproteobacteria</taxon>
        <taxon>Caulobacterales</taxon>
        <taxon>Caulobacteraceae</taxon>
        <taxon>Caulobacter</taxon>
    </lineage>
</organism>
<dbReference type="GO" id="GO:0009279">
    <property type="term" value="C:cell outer membrane"/>
    <property type="evidence" value="ECO:0007669"/>
    <property type="project" value="UniProtKB-SubCell"/>
</dbReference>
<evidence type="ECO:0000313" key="9">
    <source>
        <dbReference type="Proteomes" id="UP000234479"/>
    </source>
</evidence>
<protein>
    <submittedName>
        <fullName evidence="8">TonB-dependent receptor</fullName>
    </submittedName>
</protein>
<comment type="subcellular location">
    <subcellularLocation>
        <location evidence="1 4">Cell outer membrane</location>
    </subcellularLocation>
</comment>
<dbReference type="SUPFAM" id="SSF56935">
    <property type="entry name" value="Porins"/>
    <property type="match status" value="1"/>
</dbReference>
<comment type="caution">
    <text evidence="8">The sequence shown here is derived from an EMBL/GenBank/DDBJ whole genome shotgun (WGS) entry which is preliminary data.</text>
</comment>
<evidence type="ECO:0000256" key="4">
    <source>
        <dbReference type="RuleBase" id="RU003357"/>
    </source>
</evidence>
<gene>
    <name evidence="8" type="ORF">SGCZBJ_01240</name>
</gene>
<keyword evidence="4" id="KW-0798">TonB box</keyword>
<keyword evidence="2 4" id="KW-0472">Membrane</keyword>
<feature type="chain" id="PRO_5015001853" evidence="5">
    <location>
        <begin position="27"/>
        <end position="887"/>
    </location>
</feature>